<evidence type="ECO:0000256" key="2">
    <source>
        <dbReference type="ARBA" id="ARBA00009777"/>
    </source>
</evidence>
<keyword evidence="3" id="KW-0004">4Fe-4S</keyword>
<dbReference type="AlphaFoldDB" id="A0A2V4E269"/>
<dbReference type="OrthoDB" id="9782387at2"/>
<dbReference type="PIRSF" id="PIRSF000371">
    <property type="entry name" value="PFL_act_enz"/>
    <property type="match status" value="1"/>
</dbReference>
<dbReference type="InterPro" id="IPR058240">
    <property type="entry name" value="rSAM_sf"/>
</dbReference>
<dbReference type="InterPro" id="IPR040074">
    <property type="entry name" value="BssD/PflA/YjjW"/>
</dbReference>
<comment type="caution">
    <text evidence="11">The sequence shown here is derived from an EMBL/GenBank/DDBJ whole genome shotgun (WGS) entry which is preliminary data.</text>
</comment>
<dbReference type="RefSeq" id="WP_110433074.1">
    <property type="nucleotide sequence ID" value="NZ_QGLR01000009.1"/>
</dbReference>
<dbReference type="InterPro" id="IPR013785">
    <property type="entry name" value="Aldolase_TIM"/>
</dbReference>
<evidence type="ECO:0000256" key="7">
    <source>
        <dbReference type="ARBA" id="ARBA00023004"/>
    </source>
</evidence>
<dbReference type="NCBIfam" id="TIGR02494">
    <property type="entry name" value="PFLE_PFLC"/>
    <property type="match status" value="1"/>
</dbReference>
<dbReference type="InterPro" id="IPR017896">
    <property type="entry name" value="4Fe4S_Fe-S-bd"/>
</dbReference>
<dbReference type="Proteomes" id="UP000247932">
    <property type="component" value="Unassembled WGS sequence"/>
</dbReference>
<evidence type="ECO:0000256" key="8">
    <source>
        <dbReference type="ARBA" id="ARBA00023014"/>
    </source>
</evidence>
<keyword evidence="12" id="KW-1185">Reference proteome</keyword>
<organism evidence="11 12">
    <name type="scientific">Gilliamella apicola</name>
    <dbReference type="NCBI Taxonomy" id="1196095"/>
    <lineage>
        <taxon>Bacteria</taxon>
        <taxon>Pseudomonadati</taxon>
        <taxon>Pseudomonadota</taxon>
        <taxon>Gammaproteobacteria</taxon>
        <taxon>Orbales</taxon>
        <taxon>Orbaceae</taxon>
        <taxon>Gilliamella</taxon>
    </lineage>
</organism>
<dbReference type="SFLD" id="SFLDG01066">
    <property type="entry name" value="organic_radical-activating_enz"/>
    <property type="match status" value="1"/>
</dbReference>
<comment type="cofactor">
    <cofactor evidence="1">
        <name>[4Fe-4S] cluster</name>
        <dbReference type="ChEBI" id="CHEBI:49883"/>
    </cofactor>
</comment>
<protein>
    <submittedName>
        <fullName evidence="11">[formate-C-acetyltransferase]-activating enzyme</fullName>
    </submittedName>
</protein>
<dbReference type="InterPro" id="IPR012839">
    <property type="entry name" value="Organic_radical_activase"/>
</dbReference>
<evidence type="ECO:0000256" key="5">
    <source>
        <dbReference type="ARBA" id="ARBA00022723"/>
    </source>
</evidence>
<dbReference type="InterPro" id="IPR001989">
    <property type="entry name" value="Radical_activat_CS"/>
</dbReference>
<dbReference type="SUPFAM" id="SSF102114">
    <property type="entry name" value="Radical SAM enzymes"/>
    <property type="match status" value="1"/>
</dbReference>
<keyword evidence="11" id="KW-0808">Transferase</keyword>
<evidence type="ECO:0000256" key="6">
    <source>
        <dbReference type="ARBA" id="ARBA00023002"/>
    </source>
</evidence>
<evidence type="ECO:0000256" key="3">
    <source>
        <dbReference type="ARBA" id="ARBA00022485"/>
    </source>
</evidence>
<keyword evidence="4" id="KW-0949">S-adenosyl-L-methionine</keyword>
<evidence type="ECO:0000259" key="10">
    <source>
        <dbReference type="PROSITE" id="PS51918"/>
    </source>
</evidence>
<dbReference type="GO" id="GO:0016740">
    <property type="term" value="F:transferase activity"/>
    <property type="evidence" value="ECO:0007669"/>
    <property type="project" value="UniProtKB-KW"/>
</dbReference>
<dbReference type="SFLD" id="SFLDS00029">
    <property type="entry name" value="Radical_SAM"/>
    <property type="match status" value="1"/>
</dbReference>
<keyword evidence="8" id="KW-0411">Iron-sulfur</keyword>
<evidence type="ECO:0000313" key="12">
    <source>
        <dbReference type="Proteomes" id="UP000247932"/>
    </source>
</evidence>
<dbReference type="Gene3D" id="3.20.20.70">
    <property type="entry name" value="Aldolase class I"/>
    <property type="match status" value="1"/>
</dbReference>
<keyword evidence="6" id="KW-0560">Oxidoreductase</keyword>
<dbReference type="CDD" id="cd01335">
    <property type="entry name" value="Radical_SAM"/>
    <property type="match status" value="1"/>
</dbReference>
<dbReference type="PROSITE" id="PS01087">
    <property type="entry name" value="RADICAL_ACTIVATING"/>
    <property type="match status" value="1"/>
</dbReference>
<keyword evidence="5" id="KW-0479">Metal-binding</keyword>
<reference evidence="11 12" key="1">
    <citation type="submission" date="2018-05" db="EMBL/GenBank/DDBJ databases">
        <title>Reference genomes for bee gut microbiota database.</title>
        <authorList>
            <person name="Ellegaard K.M."/>
        </authorList>
    </citation>
    <scope>NUCLEOTIDE SEQUENCE [LARGE SCALE GENOMIC DNA]</scope>
    <source>
        <strain evidence="11 12">ESL0182</strain>
    </source>
</reference>
<evidence type="ECO:0000256" key="4">
    <source>
        <dbReference type="ARBA" id="ARBA00022691"/>
    </source>
</evidence>
<name>A0A2V4E269_9GAMM</name>
<dbReference type="NCBIfam" id="NF007483">
    <property type="entry name" value="PRK10076.1"/>
    <property type="match status" value="1"/>
</dbReference>
<proteinExistence type="inferred from homology"/>
<sequence length="310" mass="35574">MISSDEPLINCSDKSSCFNLDLHQKHSSEIIQMSESCVARIFNIQRYSLNDGNGIRTVVFFKGCPHHCPWCANPESISRHSIVVKRKSKCIKCKFCCNDADECPSKALEKIGYDIHIDELINQILKDEIFFRTSGGGVTLSGGEVLLQAKFAYQLLKRLKQLGINTAIETAGDIRFSEFLSVASQCDEVLFDFKIMDQEKAMKTINLHLDRVLNNFRQLYHHNINLIPRLPLIPQYTLFEDNVMKILSFLKEFNRIKVIHILPFHKFGESKYELIQQNYEMKDIAEPSPKEIDEIKKLIENHGYSVVNGG</sequence>
<comment type="similarity">
    <text evidence="2">Belongs to the organic radical-activating enzymes family.</text>
</comment>
<accession>A0A2V4E269</accession>
<feature type="domain" description="4Fe-4S ferredoxin-type" evidence="9">
    <location>
        <begin position="80"/>
        <end position="113"/>
    </location>
</feature>
<evidence type="ECO:0000313" key="11">
    <source>
        <dbReference type="EMBL" id="PXZ07302.1"/>
    </source>
</evidence>
<dbReference type="PANTHER" id="PTHR30352:SF4">
    <property type="entry name" value="PYRUVATE FORMATE-LYASE 2-ACTIVATING ENZYME"/>
    <property type="match status" value="1"/>
</dbReference>
<dbReference type="PANTHER" id="PTHR30352">
    <property type="entry name" value="PYRUVATE FORMATE-LYASE-ACTIVATING ENZYME"/>
    <property type="match status" value="1"/>
</dbReference>
<dbReference type="SFLD" id="SFLDG01118">
    <property type="entry name" value="activating_enzymes__group_2"/>
    <property type="match status" value="1"/>
</dbReference>
<keyword evidence="7" id="KW-0408">Iron</keyword>
<gene>
    <name evidence="11" type="ORF">DKK70_05465</name>
</gene>
<dbReference type="InterPro" id="IPR007197">
    <property type="entry name" value="rSAM"/>
</dbReference>
<dbReference type="PROSITE" id="PS51918">
    <property type="entry name" value="RADICAL_SAM"/>
    <property type="match status" value="1"/>
</dbReference>
<dbReference type="Pfam" id="PF13353">
    <property type="entry name" value="Fer4_12"/>
    <property type="match status" value="1"/>
</dbReference>
<dbReference type="PROSITE" id="PS51379">
    <property type="entry name" value="4FE4S_FER_2"/>
    <property type="match status" value="1"/>
</dbReference>
<dbReference type="SUPFAM" id="SSF54862">
    <property type="entry name" value="4Fe-4S ferredoxins"/>
    <property type="match status" value="1"/>
</dbReference>
<dbReference type="EMBL" id="QGLR01000009">
    <property type="protein sequence ID" value="PXZ07302.1"/>
    <property type="molecule type" value="Genomic_DNA"/>
</dbReference>
<dbReference type="InterPro" id="IPR034457">
    <property type="entry name" value="Organic_radical-activating"/>
</dbReference>
<dbReference type="GO" id="GO:0046872">
    <property type="term" value="F:metal ion binding"/>
    <property type="evidence" value="ECO:0007669"/>
    <property type="project" value="UniProtKB-KW"/>
</dbReference>
<evidence type="ECO:0000256" key="1">
    <source>
        <dbReference type="ARBA" id="ARBA00001966"/>
    </source>
</evidence>
<dbReference type="GO" id="GO:0051539">
    <property type="term" value="F:4 iron, 4 sulfur cluster binding"/>
    <property type="evidence" value="ECO:0007669"/>
    <property type="project" value="UniProtKB-KW"/>
</dbReference>
<dbReference type="GO" id="GO:0016491">
    <property type="term" value="F:oxidoreductase activity"/>
    <property type="evidence" value="ECO:0007669"/>
    <property type="project" value="UniProtKB-KW"/>
</dbReference>
<evidence type="ECO:0000259" key="9">
    <source>
        <dbReference type="PROSITE" id="PS51379"/>
    </source>
</evidence>
<feature type="domain" description="Radical SAM core" evidence="10">
    <location>
        <begin position="50"/>
        <end position="305"/>
    </location>
</feature>